<dbReference type="RefSeq" id="WP_236334484.1">
    <property type="nucleotide sequence ID" value="NZ_JAKIJS010000001.1"/>
</dbReference>
<gene>
    <name evidence="2" type="ORF">L2716_10895</name>
</gene>
<dbReference type="Pfam" id="PF07969">
    <property type="entry name" value="Amidohydro_3"/>
    <property type="match status" value="1"/>
</dbReference>
<dbReference type="Gene3D" id="2.30.40.10">
    <property type="entry name" value="Urease, subunit C, domain 1"/>
    <property type="match status" value="1"/>
</dbReference>
<reference evidence="2 3" key="1">
    <citation type="submission" date="2022-01" db="EMBL/GenBank/DDBJ databases">
        <title>Alkalihalobacillus sp. EGI L200015, a novel bacterium isolated from a salt lake sediment.</title>
        <authorList>
            <person name="Gao L."/>
            <person name="Fang B.-Z."/>
            <person name="Li W.-J."/>
        </authorList>
    </citation>
    <scope>NUCLEOTIDE SEQUENCE [LARGE SCALE GENOMIC DNA]</scope>
    <source>
        <strain evidence="2 3">KCTC 12718</strain>
    </source>
</reference>
<dbReference type="CDD" id="cd01300">
    <property type="entry name" value="YtcJ_like"/>
    <property type="match status" value="1"/>
</dbReference>
<dbReference type="Gene3D" id="3.20.20.140">
    <property type="entry name" value="Metal-dependent hydrolases"/>
    <property type="match status" value="1"/>
</dbReference>
<proteinExistence type="predicted"/>
<evidence type="ECO:0000313" key="3">
    <source>
        <dbReference type="Proteomes" id="UP001649381"/>
    </source>
</evidence>
<accession>A0ABS9H312</accession>
<dbReference type="InterPro" id="IPR032466">
    <property type="entry name" value="Metal_Hydrolase"/>
</dbReference>
<dbReference type="EMBL" id="JAKIJS010000001">
    <property type="protein sequence ID" value="MCF6138232.1"/>
    <property type="molecule type" value="Genomic_DNA"/>
</dbReference>
<dbReference type="PANTHER" id="PTHR22642:SF2">
    <property type="entry name" value="PROTEIN LONG AFTER FAR-RED 3"/>
    <property type="match status" value="1"/>
</dbReference>
<evidence type="ECO:0000313" key="2">
    <source>
        <dbReference type="EMBL" id="MCF6138232.1"/>
    </source>
</evidence>
<feature type="domain" description="Amidohydrolase 3" evidence="1">
    <location>
        <begin position="47"/>
        <end position="526"/>
    </location>
</feature>
<dbReference type="SUPFAM" id="SSF51556">
    <property type="entry name" value="Metallo-dependent hydrolases"/>
    <property type="match status" value="1"/>
</dbReference>
<name>A0ABS9H312_9BACL</name>
<evidence type="ECO:0000259" key="1">
    <source>
        <dbReference type="Pfam" id="PF07969"/>
    </source>
</evidence>
<dbReference type="InterPro" id="IPR011059">
    <property type="entry name" value="Metal-dep_hydrolase_composite"/>
</dbReference>
<dbReference type="Proteomes" id="UP001649381">
    <property type="component" value="Unassembled WGS sequence"/>
</dbReference>
<sequence>MKTLWTNGTIYTMNEEFETVEAVIVENERIIDTGDRDRMEREHAIDEIQDLQGAVMYPGFVDSHLHMIGHGEKLLRLDLSEIHSAEEMRTTLKEKVYSTPFDEWIIGDGWNENNFVDRKIFHRNELDEIAPHHPMMLTRICRHALLANSKALDIAGITKHTPDPPGGVIVRDSNGSPTGYLLDKAQDLVRDALPKVTEEYLHRALSTSVEDLTKHGLVGGHSEDLNYYGGFKRTYDTFLNVVNEENMKFKANLLVHHEVVEDMHEHRFAFGASNGYVELGAMKIFADGALGGRTAYLSKPYNDMPETYGVAIHTLTELKNLVKKARRYNMPVAIHTIGDLALEFALYAVEEYPPPIGLRDRFVHGQVVRPDLIERLKKVPVIIDIQPHFVASDFPWVIERLGEERMQYSFAWKTLLDEGIPCGAGSDAPIETADPLATIYAAVMRKKKGDPHQGYYPEQKLTVYEAVSLYTKGSAYAIGKEDEMGRIKSGYSADFTVLSEDLFRIDPENIPDVTVLKTVVNNSIVYAAE</sequence>
<protein>
    <submittedName>
        <fullName evidence="2">Amidohydrolase</fullName>
    </submittedName>
</protein>
<dbReference type="SUPFAM" id="SSF51338">
    <property type="entry name" value="Composite domain of metallo-dependent hydrolases"/>
    <property type="match status" value="1"/>
</dbReference>
<dbReference type="InterPro" id="IPR013108">
    <property type="entry name" value="Amidohydro_3"/>
</dbReference>
<dbReference type="InterPro" id="IPR033932">
    <property type="entry name" value="YtcJ-like"/>
</dbReference>
<comment type="caution">
    <text evidence="2">The sequence shown here is derived from an EMBL/GenBank/DDBJ whole genome shotgun (WGS) entry which is preliminary data.</text>
</comment>
<organism evidence="2 3">
    <name type="scientific">Pseudalkalibacillus berkeleyi</name>
    <dbReference type="NCBI Taxonomy" id="1069813"/>
    <lineage>
        <taxon>Bacteria</taxon>
        <taxon>Bacillati</taxon>
        <taxon>Bacillota</taxon>
        <taxon>Bacilli</taxon>
        <taxon>Bacillales</taxon>
        <taxon>Fictibacillaceae</taxon>
        <taxon>Pseudalkalibacillus</taxon>
    </lineage>
</organism>
<dbReference type="Gene3D" id="3.10.310.70">
    <property type="match status" value="1"/>
</dbReference>
<dbReference type="PANTHER" id="PTHR22642">
    <property type="entry name" value="IMIDAZOLONEPROPIONASE"/>
    <property type="match status" value="1"/>
</dbReference>
<keyword evidence="3" id="KW-1185">Reference proteome</keyword>